<dbReference type="RefSeq" id="WP_145452515.1">
    <property type="nucleotide sequence ID" value="NZ_CP037421.1"/>
</dbReference>
<sequence length="457" mass="50512">MAKPEFPRPFHFELPLFESQCGPASPWLQAIPGVKPDDINEKQARKTYEIFRDFATTQLEEDKQKRQAMIDHGQQGTPDFQKLQDSIAQQEAKFENGGGGKHQFPFINHNDFSFPIYRVKRDGQGNVLTGDVKLQPYDSKPFPSPWFPRSGNQQSGFMAHSVPLPDGKFRPGGPEDPGADGNIILYDVSNHLEYDFWQVTTALDANGLSKGGGIPGEKILATGSVSCFDTRGVGARHPEIDPSGSSRATGLPYLGGLLLPEDLKINEGEDKPTIKHALVFAMPRLRFFEKRCAGNPPNWVYPATRTEFHKAIPHADALAAGQRICLRDVLHGRDGLKEGTQDLIKDKSLPPIVRSFLDVLYNYGAYLVDGGGGFGLAAEDIHTAVIEEEQALKLTGLDAIDTQLTPWEAVIQTLNHYLFAELLGKSGLAFAYDDDTNGFRPNFSIAEDLEAFYPQQN</sequence>
<accession>A0A517QGB7</accession>
<name>A0A517QGB7_9PLAN</name>
<evidence type="ECO:0000313" key="1">
    <source>
        <dbReference type="EMBL" id="QDT30635.1"/>
    </source>
</evidence>
<proteinExistence type="predicted"/>
<keyword evidence="2" id="KW-1185">Reference proteome</keyword>
<reference evidence="1 2" key="1">
    <citation type="submission" date="2019-03" db="EMBL/GenBank/DDBJ databases">
        <title>Deep-cultivation of Planctomycetes and their phenomic and genomic characterization uncovers novel biology.</title>
        <authorList>
            <person name="Wiegand S."/>
            <person name="Jogler M."/>
            <person name="Boedeker C."/>
            <person name="Pinto D."/>
            <person name="Vollmers J."/>
            <person name="Rivas-Marin E."/>
            <person name="Kohn T."/>
            <person name="Peeters S.H."/>
            <person name="Heuer A."/>
            <person name="Rast P."/>
            <person name="Oberbeckmann S."/>
            <person name="Bunk B."/>
            <person name="Jeske O."/>
            <person name="Meyerdierks A."/>
            <person name="Storesund J.E."/>
            <person name="Kallscheuer N."/>
            <person name="Luecker S."/>
            <person name="Lage O.M."/>
            <person name="Pohl T."/>
            <person name="Merkel B.J."/>
            <person name="Hornburger P."/>
            <person name="Mueller R.-W."/>
            <person name="Bruemmer F."/>
            <person name="Labrenz M."/>
            <person name="Spormann A.M."/>
            <person name="Op den Camp H."/>
            <person name="Overmann J."/>
            <person name="Amann R."/>
            <person name="Jetten M.S.M."/>
            <person name="Mascher T."/>
            <person name="Medema M.H."/>
            <person name="Devos D.P."/>
            <person name="Kaster A.-K."/>
            <person name="Ovreas L."/>
            <person name="Rohde M."/>
            <person name="Galperin M.Y."/>
            <person name="Jogler C."/>
        </authorList>
    </citation>
    <scope>NUCLEOTIDE SEQUENCE [LARGE SCALE GENOMIC DNA]</scope>
    <source>
        <strain evidence="1 2">Enr10</strain>
    </source>
</reference>
<gene>
    <name evidence="1" type="ORF">Enr10x_60030</name>
</gene>
<evidence type="ECO:0000313" key="2">
    <source>
        <dbReference type="Proteomes" id="UP000315647"/>
    </source>
</evidence>
<protein>
    <submittedName>
        <fullName evidence="1">Uncharacterized protein</fullName>
    </submittedName>
</protein>
<dbReference type="AlphaFoldDB" id="A0A517QGB7"/>
<organism evidence="1 2">
    <name type="scientific">Gimesia panareensis</name>
    <dbReference type="NCBI Taxonomy" id="2527978"/>
    <lineage>
        <taxon>Bacteria</taxon>
        <taxon>Pseudomonadati</taxon>
        <taxon>Planctomycetota</taxon>
        <taxon>Planctomycetia</taxon>
        <taxon>Planctomycetales</taxon>
        <taxon>Planctomycetaceae</taxon>
        <taxon>Gimesia</taxon>
    </lineage>
</organism>
<dbReference type="Proteomes" id="UP000315647">
    <property type="component" value="Chromosome"/>
</dbReference>
<dbReference type="EMBL" id="CP037421">
    <property type="protein sequence ID" value="QDT30635.1"/>
    <property type="molecule type" value="Genomic_DNA"/>
</dbReference>